<dbReference type="CDD" id="cd02970">
    <property type="entry name" value="PRX_like2"/>
    <property type="match status" value="1"/>
</dbReference>
<name>A0A5B0VTI1_RHITR</name>
<dbReference type="SUPFAM" id="SSF52833">
    <property type="entry name" value="Thioredoxin-like"/>
    <property type="match status" value="1"/>
</dbReference>
<dbReference type="Pfam" id="PF00578">
    <property type="entry name" value="AhpC-TSA"/>
    <property type="match status" value="1"/>
</dbReference>
<dbReference type="GO" id="GO:0045454">
    <property type="term" value="P:cell redox homeostasis"/>
    <property type="evidence" value="ECO:0007669"/>
    <property type="project" value="TreeGrafter"/>
</dbReference>
<dbReference type="InterPro" id="IPR036249">
    <property type="entry name" value="Thioredoxin-like_sf"/>
</dbReference>
<comment type="catalytic activity">
    <reaction evidence="11">
        <text>a hydroperoxide + [thioredoxin]-dithiol = an alcohol + [thioredoxin]-disulfide + H2O</text>
        <dbReference type="Rhea" id="RHEA:62620"/>
        <dbReference type="Rhea" id="RHEA-COMP:10698"/>
        <dbReference type="Rhea" id="RHEA-COMP:10700"/>
        <dbReference type="ChEBI" id="CHEBI:15377"/>
        <dbReference type="ChEBI" id="CHEBI:29950"/>
        <dbReference type="ChEBI" id="CHEBI:30879"/>
        <dbReference type="ChEBI" id="CHEBI:35924"/>
        <dbReference type="ChEBI" id="CHEBI:50058"/>
        <dbReference type="EC" id="1.11.1.24"/>
    </reaction>
</comment>
<dbReference type="EC" id="1.11.1.24" evidence="2"/>
<evidence type="ECO:0000256" key="4">
    <source>
        <dbReference type="ARBA" id="ARBA00022862"/>
    </source>
</evidence>
<dbReference type="GO" id="GO:0034599">
    <property type="term" value="P:cellular response to oxidative stress"/>
    <property type="evidence" value="ECO:0007669"/>
    <property type="project" value="TreeGrafter"/>
</dbReference>
<reference evidence="13 14" key="1">
    <citation type="submission" date="2019-07" db="EMBL/GenBank/DDBJ databases">
        <title>The Draft Genome Sequence of Rhizobium tropici SARCC-755 Associated with Superior Nodulation on Pigeonpea (Cajanus cajan (L.) Millsp.).</title>
        <authorList>
            <person name="Bopape F.L."/>
            <person name="Hassen A.I."/>
            <person name="Swanevelder Z.H."/>
            <person name="Gwata E.T."/>
        </authorList>
    </citation>
    <scope>NUCLEOTIDE SEQUENCE [LARGE SCALE GENOMIC DNA]</scope>
    <source>
        <strain evidence="13 14">SARCC-755</strain>
    </source>
</reference>
<feature type="domain" description="Thioredoxin" evidence="12">
    <location>
        <begin position="43"/>
        <end position="216"/>
    </location>
</feature>
<evidence type="ECO:0000313" key="14">
    <source>
        <dbReference type="Proteomes" id="UP000323608"/>
    </source>
</evidence>
<keyword evidence="5" id="KW-0560">Oxidoreductase</keyword>
<dbReference type="PANTHER" id="PTHR42801:SF7">
    <property type="entry name" value="SLL1159 PROTEIN"/>
    <property type="match status" value="1"/>
</dbReference>
<dbReference type="Proteomes" id="UP000323608">
    <property type="component" value="Unassembled WGS sequence"/>
</dbReference>
<organism evidence="13 14">
    <name type="scientific">Rhizobium tropici</name>
    <dbReference type="NCBI Taxonomy" id="398"/>
    <lineage>
        <taxon>Bacteria</taxon>
        <taxon>Pseudomonadati</taxon>
        <taxon>Pseudomonadota</taxon>
        <taxon>Alphaproteobacteria</taxon>
        <taxon>Hyphomicrobiales</taxon>
        <taxon>Rhizobiaceae</taxon>
        <taxon>Rhizobium/Agrobacterium group</taxon>
        <taxon>Rhizobium</taxon>
    </lineage>
</organism>
<evidence type="ECO:0000256" key="9">
    <source>
        <dbReference type="ARBA" id="ARBA00038489"/>
    </source>
</evidence>
<evidence type="ECO:0000256" key="3">
    <source>
        <dbReference type="ARBA" id="ARBA00022559"/>
    </source>
</evidence>
<evidence type="ECO:0000256" key="8">
    <source>
        <dbReference type="ARBA" id="ARBA00032824"/>
    </source>
</evidence>
<dbReference type="PROSITE" id="PS51352">
    <property type="entry name" value="THIOREDOXIN_2"/>
    <property type="match status" value="1"/>
</dbReference>
<evidence type="ECO:0000256" key="10">
    <source>
        <dbReference type="ARBA" id="ARBA00042639"/>
    </source>
</evidence>
<evidence type="ECO:0000256" key="5">
    <source>
        <dbReference type="ARBA" id="ARBA00023002"/>
    </source>
</evidence>
<proteinExistence type="inferred from homology"/>
<evidence type="ECO:0000256" key="2">
    <source>
        <dbReference type="ARBA" id="ARBA00013017"/>
    </source>
</evidence>
<gene>
    <name evidence="13" type="ORF">FP026_25165</name>
</gene>
<accession>A0A5B0VTI1</accession>
<keyword evidence="7" id="KW-0676">Redox-active center</keyword>
<keyword evidence="3" id="KW-0575">Peroxidase</keyword>
<dbReference type="EMBL" id="VNIP01000013">
    <property type="protein sequence ID" value="KAA1177191.1"/>
    <property type="molecule type" value="Genomic_DNA"/>
</dbReference>
<sequence length="217" mass="23638">MGVQKTLAAFKQEFARTAPEGRVALYESKIAELRVSSLFDGALRTGESVPDFRLLGAKGNLVSLHDEIASGPIVVTFYRGGWCPYCNLQLKAYQEILPQIQSYGAKLIAISPELPDQYLTTAEQNALAFDVLSDLGNRVARSFGIVFTLPEELRAAMIANGKALPGINGDESWELPVPATFVIDTNATAVLAHIDVDYRNRLEPDEIVAALKSLSLQ</sequence>
<dbReference type="GO" id="GO:0005737">
    <property type="term" value="C:cytoplasm"/>
    <property type="evidence" value="ECO:0007669"/>
    <property type="project" value="TreeGrafter"/>
</dbReference>
<dbReference type="InterPro" id="IPR000866">
    <property type="entry name" value="AhpC/TSA"/>
</dbReference>
<keyword evidence="6" id="KW-1015">Disulfide bond</keyword>
<dbReference type="AlphaFoldDB" id="A0A5B0VTI1"/>
<comment type="caution">
    <text evidence="13">The sequence shown here is derived from an EMBL/GenBank/DDBJ whole genome shotgun (WGS) entry which is preliminary data.</text>
</comment>
<evidence type="ECO:0000256" key="6">
    <source>
        <dbReference type="ARBA" id="ARBA00023157"/>
    </source>
</evidence>
<evidence type="ECO:0000256" key="11">
    <source>
        <dbReference type="ARBA" id="ARBA00049091"/>
    </source>
</evidence>
<dbReference type="InterPro" id="IPR050924">
    <property type="entry name" value="Peroxiredoxin_BCP/PrxQ"/>
</dbReference>
<comment type="function">
    <text evidence="1">Thiol-specific peroxidase that catalyzes the reduction of hydrogen peroxide and organic hydroperoxides to water and alcohols, respectively. Plays a role in cell protection against oxidative stress by detoxifying peroxides and as sensor of hydrogen peroxide-mediated signaling events.</text>
</comment>
<comment type="similarity">
    <text evidence="9">Belongs to the peroxiredoxin family. BCP/PrxQ subfamily.</text>
</comment>
<dbReference type="GO" id="GO:0008379">
    <property type="term" value="F:thioredoxin peroxidase activity"/>
    <property type="evidence" value="ECO:0007669"/>
    <property type="project" value="TreeGrafter"/>
</dbReference>
<evidence type="ECO:0000256" key="1">
    <source>
        <dbReference type="ARBA" id="ARBA00003330"/>
    </source>
</evidence>
<dbReference type="RefSeq" id="WP_149637312.1">
    <property type="nucleotide sequence ID" value="NZ_VNIP01000013.1"/>
</dbReference>
<evidence type="ECO:0000313" key="13">
    <source>
        <dbReference type="EMBL" id="KAA1177191.1"/>
    </source>
</evidence>
<keyword evidence="4" id="KW-0049">Antioxidant</keyword>
<evidence type="ECO:0000259" key="12">
    <source>
        <dbReference type="PROSITE" id="PS51352"/>
    </source>
</evidence>
<protein>
    <recommendedName>
        <fullName evidence="2">thioredoxin-dependent peroxiredoxin</fullName>
        <ecNumber evidence="2">1.11.1.24</ecNumber>
    </recommendedName>
    <alternativeName>
        <fullName evidence="8">Thioredoxin peroxidase</fullName>
    </alternativeName>
    <alternativeName>
        <fullName evidence="10">Thioredoxin-dependent peroxiredoxin Bcp</fullName>
    </alternativeName>
</protein>
<dbReference type="Gene3D" id="3.40.30.10">
    <property type="entry name" value="Glutaredoxin"/>
    <property type="match status" value="1"/>
</dbReference>
<dbReference type="PANTHER" id="PTHR42801">
    <property type="entry name" value="THIOREDOXIN-DEPENDENT PEROXIDE REDUCTASE"/>
    <property type="match status" value="1"/>
</dbReference>
<dbReference type="InterPro" id="IPR013766">
    <property type="entry name" value="Thioredoxin_domain"/>
</dbReference>
<evidence type="ECO:0000256" key="7">
    <source>
        <dbReference type="ARBA" id="ARBA00023284"/>
    </source>
</evidence>
<dbReference type="OrthoDB" id="9809746at2"/>